<comment type="caution">
    <text evidence="2">The sequence shown here is derived from an EMBL/GenBank/DDBJ whole genome shotgun (WGS) entry which is preliminary data.</text>
</comment>
<dbReference type="RefSeq" id="WP_224830216.1">
    <property type="nucleotide sequence ID" value="NZ_JAIVEF010000013.1"/>
</dbReference>
<sequence length="147" mass="16008">MRTYVFDTEPIIAWLHEEPGHERVDELLEEATTGESEGIIADANAAEIVYLNARLLAASRGDTKPITRDIAEGLYDITMLERAGIRIEDASWEQAGRIKAPGGLSLGDAFAVTQACDDDATLVVGADDDFENLPVSVEILQFRDESA</sequence>
<dbReference type="Pfam" id="PF01850">
    <property type="entry name" value="PIN"/>
    <property type="match status" value="1"/>
</dbReference>
<dbReference type="Gene3D" id="3.40.50.1010">
    <property type="entry name" value="5'-nuclease"/>
    <property type="match status" value="1"/>
</dbReference>
<dbReference type="InterPro" id="IPR029060">
    <property type="entry name" value="PIN-like_dom_sf"/>
</dbReference>
<organism evidence="2 3">
    <name type="scientific">Saliphagus infecundisoli</name>
    <dbReference type="NCBI Taxonomy" id="1849069"/>
    <lineage>
        <taxon>Archaea</taxon>
        <taxon>Methanobacteriati</taxon>
        <taxon>Methanobacteriota</taxon>
        <taxon>Stenosarchaea group</taxon>
        <taxon>Halobacteria</taxon>
        <taxon>Halobacteriales</taxon>
        <taxon>Natrialbaceae</taxon>
        <taxon>Saliphagus</taxon>
    </lineage>
</organism>
<proteinExistence type="predicted"/>
<evidence type="ECO:0000313" key="3">
    <source>
        <dbReference type="Proteomes" id="UP001595925"/>
    </source>
</evidence>
<protein>
    <submittedName>
        <fullName evidence="2">PIN domain-containing protein</fullName>
    </submittedName>
</protein>
<evidence type="ECO:0000313" key="2">
    <source>
        <dbReference type="EMBL" id="MFC4986320.1"/>
    </source>
</evidence>
<accession>A0ABD5Q980</accession>
<name>A0ABD5Q980_9EURY</name>
<gene>
    <name evidence="2" type="ORF">ACFPFO_00725</name>
</gene>
<reference evidence="2 3" key="1">
    <citation type="journal article" date="2019" name="Int. J. Syst. Evol. Microbiol.">
        <title>The Global Catalogue of Microorganisms (GCM) 10K type strain sequencing project: providing services to taxonomists for standard genome sequencing and annotation.</title>
        <authorList>
            <consortium name="The Broad Institute Genomics Platform"/>
            <consortium name="The Broad Institute Genome Sequencing Center for Infectious Disease"/>
            <person name="Wu L."/>
            <person name="Ma J."/>
        </authorList>
    </citation>
    <scope>NUCLEOTIDE SEQUENCE [LARGE SCALE GENOMIC DNA]</scope>
    <source>
        <strain evidence="2 3">CGMCC 1.15824</strain>
    </source>
</reference>
<feature type="domain" description="PIN" evidence="1">
    <location>
        <begin position="4"/>
        <end position="133"/>
    </location>
</feature>
<dbReference type="AlphaFoldDB" id="A0ABD5Q980"/>
<dbReference type="SUPFAM" id="SSF88723">
    <property type="entry name" value="PIN domain-like"/>
    <property type="match status" value="1"/>
</dbReference>
<dbReference type="Proteomes" id="UP001595925">
    <property type="component" value="Unassembled WGS sequence"/>
</dbReference>
<dbReference type="InterPro" id="IPR002716">
    <property type="entry name" value="PIN_dom"/>
</dbReference>
<keyword evidence="3" id="KW-1185">Reference proteome</keyword>
<dbReference type="EMBL" id="JBHSJG010000003">
    <property type="protein sequence ID" value="MFC4986320.1"/>
    <property type="molecule type" value="Genomic_DNA"/>
</dbReference>
<evidence type="ECO:0000259" key="1">
    <source>
        <dbReference type="Pfam" id="PF01850"/>
    </source>
</evidence>